<protein>
    <submittedName>
        <fullName evidence="1">Uncharacterized protein</fullName>
    </submittedName>
</protein>
<proteinExistence type="predicted"/>
<accession>A1YZW1</accession>
<keyword evidence="2" id="KW-1185">Reference proteome</keyword>
<name>A1YZW1_9CAUD</name>
<sequence>MIINFVDNGQDFTTWTLNEQGVVVDCRPFQAWLWNGTVVLNHRDLKPGMLVQVQNQTGPTTLRHRVESVVQQFESEGFTKECRDKHMAKGSVMGKAETVEVEFSLKWIEKNPILFVRKYEQFFKDHENDFLITSKVRPGFLTLYGTRRK</sequence>
<dbReference type="RefSeq" id="YP_001039741.1">
    <property type="nucleotide sequence ID" value="NC_009015.1"/>
</dbReference>
<evidence type="ECO:0000313" key="1">
    <source>
        <dbReference type="EMBL" id="ABL96788.1"/>
    </source>
</evidence>
<dbReference type="GeneID" id="4818293"/>
<dbReference type="KEGG" id="vg:4818293"/>
<organism evidence="1 2">
    <name type="scientific">Burkholderia phage BcepF1</name>
    <dbReference type="NCBI Taxonomy" id="2886897"/>
    <lineage>
        <taxon>Viruses</taxon>
        <taxon>Duplodnaviria</taxon>
        <taxon>Heunggongvirae</taxon>
        <taxon>Uroviricota</taxon>
        <taxon>Caudoviricetes</taxon>
        <taxon>Lindbergviridae</taxon>
        <taxon>Bcepfunavirus</taxon>
        <taxon>Bcepfunavirus bcepF1</taxon>
    </lineage>
</organism>
<gene>
    <name evidence="1" type="ORF">BcepF1.057</name>
</gene>
<dbReference type="Proteomes" id="UP000001793">
    <property type="component" value="Segment"/>
</dbReference>
<reference evidence="1 2" key="1">
    <citation type="submission" date="2006-12" db="EMBL/GenBank/DDBJ databases">
        <title>Genomic analysis of Burkholderia ambifaria phage BcepF1, a member of the Bcep781- like phage supergroup.</title>
        <authorList>
            <person name="Summer E.J."/>
            <person name="Robinson S."/>
            <person name="Haines C."/>
            <person name="Adams B."/>
            <person name="Daggett M."/>
            <person name="Landua J."/>
            <person name="Swanson S."/>
            <person name="Vorndam W."/>
            <person name="Morrison W."/>
            <person name="Nail K."/>
            <person name="Gonzalez C."/>
            <person name="Young R."/>
        </authorList>
    </citation>
    <scope>NUCLEOTIDE SEQUENCE [LARGE SCALE GENOMIC DNA]</scope>
</reference>
<evidence type="ECO:0000313" key="2">
    <source>
        <dbReference type="Proteomes" id="UP000001793"/>
    </source>
</evidence>
<dbReference type="EMBL" id="EF153632">
    <property type="protein sequence ID" value="ABL96788.1"/>
    <property type="molecule type" value="Genomic_DNA"/>
</dbReference>